<dbReference type="PANTHER" id="PTHR10073">
    <property type="entry name" value="DNA MISMATCH REPAIR PROTEIN MLH, PMS, MUTL"/>
    <property type="match status" value="1"/>
</dbReference>
<feature type="compositionally biased region" description="Basic and acidic residues" evidence="1">
    <location>
        <begin position="269"/>
        <end position="280"/>
    </location>
</feature>
<dbReference type="InterPro" id="IPR038973">
    <property type="entry name" value="MutL/Mlh/Pms-like"/>
</dbReference>
<keyword evidence="4" id="KW-1185">Reference proteome</keyword>
<reference evidence="3" key="1">
    <citation type="journal article" date="2021" name="Cell">
        <title>Tracing the genetic footprints of vertebrate landing in non-teleost ray-finned fishes.</title>
        <authorList>
            <person name="Bi X."/>
            <person name="Wang K."/>
            <person name="Yang L."/>
            <person name="Pan H."/>
            <person name="Jiang H."/>
            <person name="Wei Q."/>
            <person name="Fang M."/>
            <person name="Yu H."/>
            <person name="Zhu C."/>
            <person name="Cai Y."/>
            <person name="He Y."/>
            <person name="Gan X."/>
            <person name="Zeng H."/>
            <person name="Yu D."/>
            <person name="Zhu Y."/>
            <person name="Jiang H."/>
            <person name="Qiu Q."/>
            <person name="Yang H."/>
            <person name="Zhang Y.E."/>
            <person name="Wang W."/>
            <person name="Zhu M."/>
            <person name="He S."/>
            <person name="Zhang G."/>
        </authorList>
    </citation>
    <scope>NUCLEOTIDE SEQUENCE</scope>
    <source>
        <strain evidence="3">Pddl_001</strain>
    </source>
</reference>
<dbReference type="EMBL" id="JAAWVQ010153070">
    <property type="protein sequence ID" value="MBN3285835.1"/>
    <property type="molecule type" value="Genomic_DNA"/>
</dbReference>
<evidence type="ECO:0000313" key="4">
    <source>
        <dbReference type="Proteomes" id="UP001166093"/>
    </source>
</evidence>
<dbReference type="InterPro" id="IPR020568">
    <property type="entry name" value="Ribosomal_Su5_D2-typ_SF"/>
</dbReference>
<organism evidence="3 4">
    <name type="scientific">Polyodon spathula</name>
    <name type="common">North American paddlefish</name>
    <name type="synonym">Squalus spathula</name>
    <dbReference type="NCBI Taxonomy" id="7913"/>
    <lineage>
        <taxon>Eukaryota</taxon>
        <taxon>Metazoa</taxon>
        <taxon>Chordata</taxon>
        <taxon>Craniata</taxon>
        <taxon>Vertebrata</taxon>
        <taxon>Euteleostomi</taxon>
        <taxon>Actinopterygii</taxon>
        <taxon>Chondrostei</taxon>
        <taxon>Acipenseriformes</taxon>
        <taxon>Polyodontidae</taxon>
        <taxon>Polyodon</taxon>
    </lineage>
</organism>
<dbReference type="InterPro" id="IPR013507">
    <property type="entry name" value="DNA_mismatch_S5_2-like"/>
</dbReference>
<accession>A0ABS2YH23</accession>
<feature type="non-terminal residue" evidence="3">
    <location>
        <position position="535"/>
    </location>
</feature>
<feature type="region of interest" description="Disordered" evidence="1">
    <location>
        <begin position="251"/>
        <end position="282"/>
    </location>
</feature>
<evidence type="ECO:0000259" key="2">
    <source>
        <dbReference type="SMART" id="SM01340"/>
    </source>
</evidence>
<evidence type="ECO:0000313" key="3">
    <source>
        <dbReference type="EMBL" id="MBN3285835.1"/>
    </source>
</evidence>
<protein>
    <submittedName>
        <fullName evidence="3">MLH1 protein</fullName>
    </submittedName>
</protein>
<dbReference type="Gene3D" id="3.30.230.10">
    <property type="match status" value="1"/>
</dbReference>
<dbReference type="PANTHER" id="PTHR10073:SF12">
    <property type="entry name" value="DNA MISMATCH REPAIR PROTEIN MLH1"/>
    <property type="match status" value="1"/>
</dbReference>
<name>A0ABS2YH23_POLSP</name>
<dbReference type="Proteomes" id="UP001166093">
    <property type="component" value="Unassembled WGS sequence"/>
</dbReference>
<sequence>MDATPLSFRVNDLVYHSSSQFQMADFHQTVGHPVQGTLFQLHCVFAECAETLVHDRTEWNGGSERDSEGGEPLGRSLNNDSRALASVSHVATVVLEIAPHNIDVNVHSTKHEVHFLHEDSIVESVQKHIESNLLGSSSSRTYFTQTLLPGPAITSGDILKPASSSAAADTSDRVYAHQMMRTDFRAQKLDAFLQPANKTQTEPSLLAMSENGSPRQPEQRDVDMEELNDKDLIAGISEDLDIEDFMGDVKETGDSENSSLVNPPPRVGSDVEMKDDERVGDTSAASVPKRCIIKLTSIRELRSEISDQAHKEFNLFSLQEMLQNHSYMGCVNPQWALIQHQTKLYLLNTTKLRHTYLPTTPAPLYDLAVLALESPDSGWSEEDGSQEGLAQYIVEFLKKKSEMLYDYFSTEIDEEGNLAGLPLLFDNYIPALEGLPMFILRLATEVHDEMQNLPCFLVIHSSNASHIFSFCMKYVHVCRAGGSLGALGASWRWTVEHVVFKAFRTLLDPPKHFTEDGSIVHIANVPDLYKVFERC</sequence>
<feature type="non-terminal residue" evidence="3">
    <location>
        <position position="1"/>
    </location>
</feature>
<dbReference type="InterPro" id="IPR014721">
    <property type="entry name" value="Ribsml_uS5_D2-typ_fold_subgr"/>
</dbReference>
<gene>
    <name evidence="3" type="primary">Mlh1_1</name>
    <name evidence="3" type="ORF">GTO93_0013756</name>
</gene>
<proteinExistence type="predicted"/>
<comment type="caution">
    <text evidence="3">The sequence shown here is derived from an EMBL/GenBank/DDBJ whole genome shotgun (WGS) entry which is preliminary data.</text>
</comment>
<dbReference type="Pfam" id="PF16413">
    <property type="entry name" value="Mlh1_C"/>
    <property type="match status" value="1"/>
</dbReference>
<dbReference type="InterPro" id="IPR032189">
    <property type="entry name" value="Mlh1_C"/>
</dbReference>
<feature type="domain" description="DNA mismatch repair protein S5" evidence="2">
    <location>
        <begin position="17"/>
        <end position="134"/>
    </location>
</feature>
<dbReference type="SUPFAM" id="SSF54211">
    <property type="entry name" value="Ribosomal protein S5 domain 2-like"/>
    <property type="match status" value="1"/>
</dbReference>
<evidence type="ECO:0000256" key="1">
    <source>
        <dbReference type="SAM" id="MobiDB-lite"/>
    </source>
</evidence>
<dbReference type="SMART" id="SM01340">
    <property type="entry name" value="DNA_mis_repair"/>
    <property type="match status" value="1"/>
</dbReference>
<dbReference type="Pfam" id="PF01119">
    <property type="entry name" value="DNA_mis_repair"/>
    <property type="match status" value="1"/>
</dbReference>